<organism evidence="4 5">
    <name type="scientific">Ceratopteris richardii</name>
    <name type="common">Triangle waterfern</name>
    <dbReference type="NCBI Taxonomy" id="49495"/>
    <lineage>
        <taxon>Eukaryota</taxon>
        <taxon>Viridiplantae</taxon>
        <taxon>Streptophyta</taxon>
        <taxon>Embryophyta</taxon>
        <taxon>Tracheophyta</taxon>
        <taxon>Polypodiopsida</taxon>
        <taxon>Polypodiidae</taxon>
        <taxon>Polypodiales</taxon>
        <taxon>Pteridineae</taxon>
        <taxon>Pteridaceae</taxon>
        <taxon>Parkerioideae</taxon>
        <taxon>Ceratopteris</taxon>
    </lineage>
</organism>
<gene>
    <name evidence="4" type="ORF">KP509_38G026300</name>
</gene>
<comment type="function">
    <text evidence="1">May act as a substrate-specific adapter of an E3 ubiquitin-protein ligase complex (CUL3-RBX1-BTB) which mediates the ubiquitination and subsequent proteasomal degradation of target proteins.</text>
</comment>
<comment type="caution">
    <text evidence="4">The sequence shown here is derived from an EMBL/GenBank/DDBJ whole genome shotgun (WGS) entry which is preliminary data.</text>
</comment>
<dbReference type="Proteomes" id="UP000825935">
    <property type="component" value="Chromosome 38"/>
</dbReference>
<dbReference type="AlphaFoldDB" id="A0A8T2Q3F4"/>
<dbReference type="InterPro" id="IPR011333">
    <property type="entry name" value="SKP1/BTB/POZ_sf"/>
</dbReference>
<dbReference type="InterPro" id="IPR000210">
    <property type="entry name" value="BTB/POZ_dom"/>
</dbReference>
<comment type="pathway">
    <text evidence="2">Protein modification; protein ubiquitination.</text>
</comment>
<sequence>MEDGGREGTHWGTEAEQGRREFARREMYRVQCLDCRQVLSGRRHSFTEYVYCENCCRYKLRRLQAQIDTLRSEALRAAEKEKELKLASQRAAFLSTWSQDSSVSHGDLSLDPWPPFADVALHPCDGPSVLAHRVILAGKSPAFKAMLCNPDLQGEAQLHVPTMITIDIDDMPHEVLRAFVCFFYKGSIDPKVMEEHAKLLYRAAKKYQVELLETLCEEWITKNISDQNALSNLELAKQYDSDVVKDAILHAASSQIDRIPTYAGYQSYVEKNPALLLELYEGSLKMMRQKRRRKDSVGDYHALTPSRLSDCCDSSSGNNANSVS</sequence>
<keyword evidence="5" id="KW-1185">Reference proteome</keyword>
<evidence type="ECO:0000256" key="1">
    <source>
        <dbReference type="ARBA" id="ARBA00002668"/>
    </source>
</evidence>
<name>A0A8T2Q3F4_CERRI</name>
<dbReference type="SMART" id="SM00225">
    <property type="entry name" value="BTB"/>
    <property type="match status" value="1"/>
</dbReference>
<reference evidence="4" key="1">
    <citation type="submission" date="2021-08" db="EMBL/GenBank/DDBJ databases">
        <title>WGS assembly of Ceratopteris richardii.</title>
        <authorList>
            <person name="Marchant D.B."/>
            <person name="Chen G."/>
            <person name="Jenkins J."/>
            <person name="Shu S."/>
            <person name="Leebens-Mack J."/>
            <person name="Grimwood J."/>
            <person name="Schmutz J."/>
            <person name="Soltis P."/>
            <person name="Soltis D."/>
            <person name="Chen Z.-H."/>
        </authorList>
    </citation>
    <scope>NUCLEOTIDE SEQUENCE</scope>
    <source>
        <strain evidence="4">Whitten #5841</strain>
        <tissue evidence="4">Leaf</tissue>
    </source>
</reference>
<dbReference type="EMBL" id="CM035443">
    <property type="protein sequence ID" value="KAH7278143.1"/>
    <property type="molecule type" value="Genomic_DNA"/>
</dbReference>
<dbReference type="OrthoDB" id="6359816at2759"/>
<dbReference type="Gene3D" id="1.25.40.420">
    <property type="match status" value="1"/>
</dbReference>
<dbReference type="PANTHER" id="PTHR47274:SF10">
    <property type="entry name" value="BTB DOMAIN-CONTAINING PROTEIN"/>
    <property type="match status" value="1"/>
</dbReference>
<feature type="domain" description="BTB" evidence="3">
    <location>
        <begin position="117"/>
        <end position="192"/>
    </location>
</feature>
<evidence type="ECO:0000313" key="5">
    <source>
        <dbReference type="Proteomes" id="UP000825935"/>
    </source>
</evidence>
<dbReference type="Gene3D" id="3.30.710.10">
    <property type="entry name" value="Potassium Channel Kv1.1, Chain A"/>
    <property type="match status" value="1"/>
</dbReference>
<dbReference type="Pfam" id="PF00651">
    <property type="entry name" value="BTB"/>
    <property type="match status" value="1"/>
</dbReference>
<evidence type="ECO:0000259" key="3">
    <source>
        <dbReference type="PROSITE" id="PS50097"/>
    </source>
</evidence>
<dbReference type="SUPFAM" id="SSF54695">
    <property type="entry name" value="POZ domain"/>
    <property type="match status" value="1"/>
</dbReference>
<evidence type="ECO:0000313" key="4">
    <source>
        <dbReference type="EMBL" id="KAH7278143.1"/>
    </source>
</evidence>
<accession>A0A8T2Q3F4</accession>
<dbReference type="PANTHER" id="PTHR47274">
    <property type="entry name" value="BTB/POZ DOMAIN CONTAINING PROTEIN, EXPRESSED-RELATED"/>
    <property type="match status" value="1"/>
</dbReference>
<dbReference type="CDD" id="cd18186">
    <property type="entry name" value="BTB_POZ_ZBTB_KLHL-like"/>
    <property type="match status" value="1"/>
</dbReference>
<protein>
    <recommendedName>
        <fullName evidence="3">BTB domain-containing protein</fullName>
    </recommendedName>
</protein>
<evidence type="ECO:0000256" key="2">
    <source>
        <dbReference type="ARBA" id="ARBA00004906"/>
    </source>
</evidence>
<dbReference type="InterPro" id="IPR044784">
    <property type="entry name" value="At1g01640-like"/>
</dbReference>
<dbReference type="OMA" id="CCRYKLR"/>
<dbReference type="PROSITE" id="PS50097">
    <property type="entry name" value="BTB"/>
    <property type="match status" value="1"/>
</dbReference>
<proteinExistence type="predicted"/>